<dbReference type="PANTHER" id="PTHR33116">
    <property type="entry name" value="REVERSE TRANSCRIPTASE ZINC-BINDING DOMAIN-CONTAINING PROTEIN-RELATED-RELATED"/>
    <property type="match status" value="1"/>
</dbReference>
<dbReference type="Gene3D" id="3.30.420.10">
    <property type="entry name" value="Ribonuclease H-like superfamily/Ribonuclease H"/>
    <property type="match status" value="1"/>
</dbReference>
<dbReference type="KEGG" id="soe:110802207"/>
<dbReference type="PANTHER" id="PTHR33116:SF78">
    <property type="entry name" value="OS12G0587133 PROTEIN"/>
    <property type="match status" value="1"/>
</dbReference>
<dbReference type="GO" id="GO:0003676">
    <property type="term" value="F:nucleic acid binding"/>
    <property type="evidence" value="ECO:0007669"/>
    <property type="project" value="InterPro"/>
</dbReference>
<name>A0A9R0J8F0_SPIOL</name>
<evidence type="ECO:0000259" key="3">
    <source>
        <dbReference type="Pfam" id="PF13966"/>
    </source>
</evidence>
<dbReference type="InterPro" id="IPR002156">
    <property type="entry name" value="RNaseH_domain"/>
</dbReference>
<feature type="transmembrane region" description="Helical" evidence="1">
    <location>
        <begin position="56"/>
        <end position="76"/>
    </location>
</feature>
<organism evidence="4 5">
    <name type="scientific">Spinacia oleracea</name>
    <name type="common">Spinach</name>
    <dbReference type="NCBI Taxonomy" id="3562"/>
    <lineage>
        <taxon>Eukaryota</taxon>
        <taxon>Viridiplantae</taxon>
        <taxon>Streptophyta</taxon>
        <taxon>Embryophyta</taxon>
        <taxon>Tracheophyta</taxon>
        <taxon>Spermatophyta</taxon>
        <taxon>Magnoliopsida</taxon>
        <taxon>eudicotyledons</taxon>
        <taxon>Gunneridae</taxon>
        <taxon>Pentapetalae</taxon>
        <taxon>Caryophyllales</taxon>
        <taxon>Chenopodiaceae</taxon>
        <taxon>Chenopodioideae</taxon>
        <taxon>Anserineae</taxon>
        <taxon>Spinacia</taxon>
    </lineage>
</organism>
<dbReference type="Pfam" id="PF13456">
    <property type="entry name" value="RVT_3"/>
    <property type="match status" value="1"/>
</dbReference>
<evidence type="ECO:0000313" key="4">
    <source>
        <dbReference type="Proteomes" id="UP000813463"/>
    </source>
</evidence>
<feature type="domain" description="Reverse transcriptase zinc-binding" evidence="3">
    <location>
        <begin position="284"/>
        <end position="372"/>
    </location>
</feature>
<dbReference type="InterPro" id="IPR026960">
    <property type="entry name" value="RVT-Znf"/>
</dbReference>
<protein>
    <recommendedName>
        <fullName evidence="6">RNase H type-1 domain-containing protein</fullName>
    </recommendedName>
</protein>
<dbReference type="GeneID" id="110802207"/>
<dbReference type="RefSeq" id="XP_021863337.2">
    <property type="nucleotide sequence ID" value="XM_022007645.2"/>
</dbReference>
<keyword evidence="1" id="KW-0812">Transmembrane</keyword>
<reference evidence="4" key="1">
    <citation type="journal article" date="2021" name="Nat. Commun.">
        <title>Genomic analyses provide insights into spinach domestication and the genetic basis of agronomic traits.</title>
        <authorList>
            <person name="Cai X."/>
            <person name="Sun X."/>
            <person name="Xu C."/>
            <person name="Sun H."/>
            <person name="Wang X."/>
            <person name="Ge C."/>
            <person name="Zhang Z."/>
            <person name="Wang Q."/>
            <person name="Fei Z."/>
            <person name="Jiao C."/>
            <person name="Wang Q."/>
        </authorList>
    </citation>
    <scope>NUCLEOTIDE SEQUENCE [LARGE SCALE GENOMIC DNA]</scope>
    <source>
        <strain evidence="4">cv. Varoflay</strain>
    </source>
</reference>
<keyword evidence="4" id="KW-1185">Reference proteome</keyword>
<dbReference type="AlphaFoldDB" id="A0A9R0J8F0"/>
<evidence type="ECO:0000313" key="5">
    <source>
        <dbReference type="RefSeq" id="XP_021863337.2"/>
    </source>
</evidence>
<dbReference type="Proteomes" id="UP000813463">
    <property type="component" value="Chromosome 6"/>
</dbReference>
<sequence length="621" mass="69982">MRRALGTPSTEKLGTYLGCNVEVDGRSSQVFNSLIEKVQNKVNSWKNVTLSQAGRLLLVNGILAALCTNILSVFLVPKQVKKKIDSLLCRYWWKGNCDTKGICWRKRKLLEKPKNQGGVGLRSIENFNKALLVKQAHRIHNNGQLLIAKIYKAKYKGSPVDCGLEDRISSTSSWGFRGLAKCVRDCKEGFGKIIGSGDSIIIGEDNWLLDRKPIFKTQESLTSLKARPVRDLFITGSRVWNNRLVWESFSTESARAILSMHIPTNIGEDRRTWMRSESGEATAKSVYDYIQGLKAEHGSVDQTHSFWKHLWGMQILPKWKVFLWKVCNRALALNINLCKRGIQVERRCHLCGMADEDERHLFRDCMIAKHVWRAGDLGLVLEEVESLDIQTWIKNYFHYLWKEEGPNSPRAICMVITLWSIWLHRNAVVFKSNTTNPASIMGIIHQMKKDNDLGSNIRCELAKLARAKKQDHPNPVALIKGVFNYTGTRLMVDGAWKKKKNGDSVAAIGWVINHDQNVIAKGGGRIRAVSGLQAEGYAILRGLKEANKCGCRQITTLSDSRTICKLLQEGKDGPIEIASILSEIIAFAGSFDFCSIVNVSRDRVRPAHDLAYIARKHGMVD</sequence>
<reference evidence="5" key="2">
    <citation type="submission" date="2025-08" db="UniProtKB">
        <authorList>
            <consortium name="RefSeq"/>
        </authorList>
    </citation>
    <scope>IDENTIFICATION</scope>
    <source>
        <tissue evidence="5">Leaf</tissue>
    </source>
</reference>
<evidence type="ECO:0008006" key="6">
    <source>
        <dbReference type="Google" id="ProtNLM"/>
    </source>
</evidence>
<evidence type="ECO:0000259" key="2">
    <source>
        <dbReference type="Pfam" id="PF13456"/>
    </source>
</evidence>
<dbReference type="Pfam" id="PF13966">
    <property type="entry name" value="zf-RVT"/>
    <property type="match status" value="1"/>
</dbReference>
<feature type="domain" description="RNase H type-1" evidence="2">
    <location>
        <begin position="492"/>
        <end position="611"/>
    </location>
</feature>
<dbReference type="InterPro" id="IPR044730">
    <property type="entry name" value="RNase_H-like_dom_plant"/>
</dbReference>
<proteinExistence type="predicted"/>
<dbReference type="InterPro" id="IPR012337">
    <property type="entry name" value="RNaseH-like_sf"/>
</dbReference>
<keyword evidence="1" id="KW-0472">Membrane</keyword>
<evidence type="ECO:0000256" key="1">
    <source>
        <dbReference type="SAM" id="Phobius"/>
    </source>
</evidence>
<keyword evidence="1" id="KW-1133">Transmembrane helix</keyword>
<dbReference type="GO" id="GO:0004523">
    <property type="term" value="F:RNA-DNA hybrid ribonuclease activity"/>
    <property type="evidence" value="ECO:0007669"/>
    <property type="project" value="InterPro"/>
</dbReference>
<gene>
    <name evidence="5" type="primary">LOC110802207</name>
</gene>
<accession>A0A9R0J8F0</accession>
<dbReference type="SUPFAM" id="SSF53098">
    <property type="entry name" value="Ribonuclease H-like"/>
    <property type="match status" value="1"/>
</dbReference>
<dbReference type="InterPro" id="IPR036397">
    <property type="entry name" value="RNaseH_sf"/>
</dbReference>
<dbReference type="CDD" id="cd06222">
    <property type="entry name" value="RNase_H_like"/>
    <property type="match status" value="1"/>
</dbReference>